<dbReference type="SFLD" id="SFLDS00003">
    <property type="entry name" value="Haloacid_Dehalogenase"/>
    <property type="match status" value="1"/>
</dbReference>
<proteinExistence type="predicted"/>
<keyword evidence="2" id="KW-1185">Reference proteome</keyword>
<name>A0ABM6W5P5_9STRE</name>
<dbReference type="NCBIfam" id="TIGR00099">
    <property type="entry name" value="Cof-subfamily"/>
    <property type="match status" value="1"/>
</dbReference>
<dbReference type="NCBIfam" id="TIGR01484">
    <property type="entry name" value="HAD-SF-IIB"/>
    <property type="match status" value="1"/>
</dbReference>
<dbReference type="EMBL" id="CP029490">
    <property type="protein sequence ID" value="AWN20729.1"/>
    <property type="molecule type" value="Genomic_DNA"/>
</dbReference>
<gene>
    <name evidence="1" type="ORF">DK182_04920</name>
</gene>
<dbReference type="SFLD" id="SFLDG01140">
    <property type="entry name" value="C2.B:_Phosphomannomutase_and_P"/>
    <property type="match status" value="1"/>
</dbReference>
<dbReference type="InterPro" id="IPR000150">
    <property type="entry name" value="Cof"/>
</dbReference>
<keyword evidence="1" id="KW-0378">Hydrolase</keyword>
<accession>A0ABM6W5P5</accession>
<dbReference type="PANTHER" id="PTHR10000">
    <property type="entry name" value="PHOSPHOSERINE PHOSPHATASE"/>
    <property type="match status" value="1"/>
</dbReference>
<organism evidence="1 2">
    <name type="scientific">Streptococcus sobrinus</name>
    <dbReference type="NCBI Taxonomy" id="1310"/>
    <lineage>
        <taxon>Bacteria</taxon>
        <taxon>Bacillati</taxon>
        <taxon>Bacillota</taxon>
        <taxon>Bacilli</taxon>
        <taxon>Lactobacillales</taxon>
        <taxon>Streptococcaceae</taxon>
        <taxon>Streptococcus</taxon>
    </lineage>
</organism>
<protein>
    <submittedName>
        <fullName evidence="1">HAD family hydrolase</fullName>
    </submittedName>
</protein>
<sequence length="268" mass="30006">MIQAIATDMDGTFLRDDKTFDEARFKRILTALDKRKIKLIIASGNQYRQLRLNFPGYDHHFAYVAENGAHIVAGGQTVFENFIDFQTVLACLKFLQKIQPQALHTVAGKESAYMLRDSDPDLVNLLRHYLPEIQLLESFDQLPEDDSIFKLTSLVAEEETQAVREEISQQFANQGLTGTSSGFGCIDIIQKGMHKGKGLSRLLDYWGMKPENLMAFGDGGNDIEILGLVGHPYVMANAPLSMRDLGQLAPTNNEDGVLQVIENYLSTY</sequence>
<dbReference type="Pfam" id="PF08282">
    <property type="entry name" value="Hydrolase_3"/>
    <property type="match status" value="1"/>
</dbReference>
<dbReference type="Gene3D" id="3.40.50.1000">
    <property type="entry name" value="HAD superfamily/HAD-like"/>
    <property type="match status" value="1"/>
</dbReference>
<dbReference type="Gene3D" id="3.30.1240.10">
    <property type="match status" value="1"/>
</dbReference>
<dbReference type="Proteomes" id="UP000245369">
    <property type="component" value="Chromosome"/>
</dbReference>
<dbReference type="PANTHER" id="PTHR10000:SF53">
    <property type="entry name" value="5-AMINO-6-(5-PHOSPHO-D-RIBITYLAMINO)URACIL PHOSPHATASE YBJI-RELATED"/>
    <property type="match status" value="1"/>
</dbReference>
<dbReference type="InterPro" id="IPR023214">
    <property type="entry name" value="HAD_sf"/>
</dbReference>
<dbReference type="InterPro" id="IPR006379">
    <property type="entry name" value="HAD-SF_hydro_IIB"/>
</dbReference>
<dbReference type="PROSITE" id="PS01229">
    <property type="entry name" value="COF_2"/>
    <property type="match status" value="1"/>
</dbReference>
<dbReference type="RefSeq" id="WP_002962838.1">
    <property type="nucleotide sequence ID" value="NZ_CP029490.1"/>
</dbReference>
<evidence type="ECO:0000313" key="1">
    <source>
        <dbReference type="EMBL" id="AWN20729.1"/>
    </source>
</evidence>
<dbReference type="GeneID" id="93923855"/>
<dbReference type="GO" id="GO:0016787">
    <property type="term" value="F:hydrolase activity"/>
    <property type="evidence" value="ECO:0007669"/>
    <property type="project" value="UniProtKB-KW"/>
</dbReference>
<dbReference type="InterPro" id="IPR036412">
    <property type="entry name" value="HAD-like_sf"/>
</dbReference>
<evidence type="ECO:0000313" key="2">
    <source>
        <dbReference type="Proteomes" id="UP000245369"/>
    </source>
</evidence>
<reference evidence="1 2" key="1">
    <citation type="submission" date="2018-05" db="EMBL/GenBank/DDBJ databases">
        <title>Complete genome sequences of Streptococcus sobrinus.</title>
        <authorList>
            <person name="Sales M."/>
            <person name="Jensen P.A."/>
        </authorList>
    </citation>
    <scope>NUCLEOTIDE SEQUENCE [LARGE SCALE GENOMIC DNA]</scope>
    <source>
        <strain evidence="1 2">SL1</strain>
    </source>
</reference>
<dbReference type="SUPFAM" id="SSF56784">
    <property type="entry name" value="HAD-like"/>
    <property type="match status" value="1"/>
</dbReference>
<dbReference type="CDD" id="cd07518">
    <property type="entry name" value="HAD_YbiV-Like"/>
    <property type="match status" value="1"/>
</dbReference>